<reference evidence="2" key="2">
    <citation type="submission" date="2016-08" db="EMBL/GenBank/DDBJ databases">
        <title>Klebsiella loci capsule.</title>
        <authorList>
            <person name="Holt K.E."/>
            <person name="Thomson N.R."/>
        </authorList>
    </citation>
    <scope>NUCLEOTIDE SEQUENCE</scope>
    <source>
        <strain evidence="2">137</strain>
    </source>
</reference>
<accession>A0A1C3T008</accession>
<protein>
    <submittedName>
        <fullName evidence="2">GalNAc(5)-diNAcBac-PP-undecaprenol beta-1,3-glucosyltransferase</fullName>
        <ecNumber evidence="2">2.4.1.293</ecNumber>
    </submittedName>
</protein>
<dbReference type="Gene3D" id="3.90.550.10">
    <property type="entry name" value="Spore Coat Polysaccharide Biosynthesis Protein SpsA, Chain A"/>
    <property type="match status" value="1"/>
</dbReference>
<dbReference type="EC" id="2.4.1.293" evidence="2"/>
<name>A0A1C3T008_KLEPN</name>
<dbReference type="InterPro" id="IPR029044">
    <property type="entry name" value="Nucleotide-diphossugar_trans"/>
</dbReference>
<evidence type="ECO:0000259" key="1">
    <source>
        <dbReference type="Pfam" id="PF00535"/>
    </source>
</evidence>
<proteinExistence type="predicted"/>
<dbReference type="SUPFAM" id="SSF53448">
    <property type="entry name" value="Nucleotide-diphospho-sugar transferases"/>
    <property type="match status" value="1"/>
</dbReference>
<evidence type="ECO:0000313" key="2">
    <source>
        <dbReference type="EMBL" id="SCA96117.1"/>
    </source>
</evidence>
<dbReference type="InterPro" id="IPR050834">
    <property type="entry name" value="Glycosyltransf_2"/>
</dbReference>
<dbReference type="RefSeq" id="WP_065518757.1">
    <property type="nucleotide sequence ID" value="NZ_CP050826.1"/>
</dbReference>
<keyword evidence="2" id="KW-0328">Glycosyltransferase</keyword>
<organism evidence="2">
    <name type="scientific">Klebsiella pneumoniae</name>
    <dbReference type="NCBI Taxonomy" id="573"/>
    <lineage>
        <taxon>Bacteria</taxon>
        <taxon>Pseudomonadati</taxon>
        <taxon>Pseudomonadota</taxon>
        <taxon>Gammaproteobacteria</taxon>
        <taxon>Enterobacterales</taxon>
        <taxon>Enterobacteriaceae</taxon>
        <taxon>Klebsiella/Raoultella group</taxon>
        <taxon>Klebsiella</taxon>
        <taxon>Klebsiella pneumoniae complex</taxon>
    </lineage>
</organism>
<sequence>MKNSQPLVTIYVSTCNRMQKLKRAINSVKLQDYDNWELIVCDDASSDGTQDYMTQLCQLDKRISYLRNNVNKGACETRNLGINSARGFFITGLDDDDEFTSDRISFFVNNWNDKYSFLCCNFIDRYKDNKDVLHYKTNSKNYFSFSYKDLLFDNTASNQVFTLTERLQAIGGFDKRVKRLQDWDTWLRLSFKYGDYIRFNKSTYIMHHDHDIGELRVSQNEKITESLHDLVARNNEIYSTEDASFMAFLINMKKKNTSIFDGLYWTFKKRNPKYFIKCIIGAFK</sequence>
<gene>
    <name evidence="2" type="primary">wcuP</name>
    <name evidence="2" type="synonym">KL148_00009</name>
</gene>
<dbReference type="PANTHER" id="PTHR43685">
    <property type="entry name" value="GLYCOSYLTRANSFERASE"/>
    <property type="match status" value="1"/>
</dbReference>
<dbReference type="EMBL" id="LT603722">
    <property type="protein sequence ID" value="SCA96117.1"/>
    <property type="molecule type" value="Genomic_DNA"/>
</dbReference>
<feature type="domain" description="Glycosyltransferase 2-like" evidence="1">
    <location>
        <begin position="9"/>
        <end position="145"/>
    </location>
</feature>
<reference evidence="2" key="1">
    <citation type="submission" date="2016-07" db="EMBL/GenBank/DDBJ databases">
        <authorList>
            <person name="Informatics P."/>
        </authorList>
    </citation>
    <scope>NUCLEOTIDE SEQUENCE</scope>
    <source>
        <strain evidence="2">137</strain>
    </source>
</reference>
<dbReference type="AlphaFoldDB" id="A0A1C3T008"/>
<dbReference type="InterPro" id="IPR001173">
    <property type="entry name" value="Glyco_trans_2-like"/>
</dbReference>
<dbReference type="GO" id="GO:0016757">
    <property type="term" value="F:glycosyltransferase activity"/>
    <property type="evidence" value="ECO:0007669"/>
    <property type="project" value="UniProtKB-KW"/>
</dbReference>
<dbReference type="Pfam" id="PF00535">
    <property type="entry name" value="Glycos_transf_2"/>
    <property type="match status" value="1"/>
</dbReference>
<keyword evidence="2" id="KW-0808">Transferase</keyword>
<dbReference type="PANTHER" id="PTHR43685:SF11">
    <property type="entry name" value="GLYCOSYLTRANSFERASE TAGX-RELATED"/>
    <property type="match status" value="1"/>
</dbReference>